<dbReference type="STRING" id="1792290.MSP8886_01026"/>
<protein>
    <recommendedName>
        <fullName evidence="5 10">Phosphoglycolate phosphatase</fullName>
        <shortName evidence="10">PGP</shortName>
        <shortName evidence="10">PGPase</shortName>
        <ecNumber evidence="5 10">3.1.3.18</ecNumber>
    </recommendedName>
</protein>
<feature type="binding site" evidence="10">
    <location>
        <position position="21"/>
    </location>
    <ligand>
        <name>Mg(2+)</name>
        <dbReference type="ChEBI" id="CHEBI:18420"/>
    </ligand>
</feature>
<dbReference type="InterPro" id="IPR023214">
    <property type="entry name" value="HAD_sf"/>
</dbReference>
<gene>
    <name evidence="11" type="primary">gph_2</name>
    <name evidence="11" type="ORF">MSP8886_01026</name>
</gene>
<dbReference type="UniPathway" id="UPA00865">
    <property type="reaction ID" value="UER00834"/>
</dbReference>
<dbReference type="InterPro" id="IPR023198">
    <property type="entry name" value="PGP-like_dom2"/>
</dbReference>
<dbReference type="SUPFAM" id="SSF56784">
    <property type="entry name" value="HAD-like"/>
    <property type="match status" value="1"/>
</dbReference>
<dbReference type="EC" id="3.1.3.18" evidence="5 10"/>
<dbReference type="FunFam" id="3.40.50.1000:FF:000022">
    <property type="entry name" value="Phosphoglycolate phosphatase"/>
    <property type="match status" value="1"/>
</dbReference>
<evidence type="ECO:0000256" key="3">
    <source>
        <dbReference type="ARBA" id="ARBA00004818"/>
    </source>
</evidence>
<keyword evidence="12" id="KW-1185">Reference proteome</keyword>
<comment type="function">
    <text evidence="10">Specifically catalyzes the dephosphorylation of 2-phosphoglycolate. Is involved in the dissimilation of the intracellular 2-phosphoglycolate formed during the DNA repair of 3'-phosphoglycolate ends, a major class of DNA lesions induced by oxidative stress.</text>
</comment>
<name>A0A1A8T824_9GAMM</name>
<dbReference type="NCBIfam" id="TIGR01549">
    <property type="entry name" value="HAD-SF-IA-v1"/>
    <property type="match status" value="1"/>
</dbReference>
<comment type="cofactor">
    <cofactor evidence="2 10">
        <name>Mg(2+)</name>
        <dbReference type="ChEBI" id="CHEBI:18420"/>
    </cofactor>
</comment>
<accession>A0A1A8T824</accession>
<sequence>MKTPKHFKAWFDGWPELVCLDLDGTLVDSVPDIAGAVDAALALLGADAAGEERVRGWVGFGSKKLIEQALDWAQLDRDYYEEAYKAFLQHYHVHVADNTQLYPNVKALLKAFKHQNVPVALITNKPSGFIKPILDRFEITEHFAWFLGGDTLEEHKPSAMPLLHCSDAIEAKPENCLMIGDSITDYRAASNAGFRCALVTYGYHQGIDLVSLGADVVIDDLAELLI</sequence>
<keyword evidence="9 10" id="KW-0119">Carbohydrate metabolism</keyword>
<evidence type="ECO:0000256" key="4">
    <source>
        <dbReference type="ARBA" id="ARBA00006171"/>
    </source>
</evidence>
<dbReference type="Gene3D" id="1.10.150.240">
    <property type="entry name" value="Putative phosphatase, domain 2"/>
    <property type="match status" value="1"/>
</dbReference>
<keyword evidence="8 10" id="KW-0460">Magnesium</keyword>
<evidence type="ECO:0000313" key="12">
    <source>
        <dbReference type="Proteomes" id="UP000092544"/>
    </source>
</evidence>
<evidence type="ECO:0000256" key="2">
    <source>
        <dbReference type="ARBA" id="ARBA00001946"/>
    </source>
</evidence>
<comment type="catalytic activity">
    <reaction evidence="1 10">
        <text>2-phosphoglycolate + H2O = glycolate + phosphate</text>
        <dbReference type="Rhea" id="RHEA:14369"/>
        <dbReference type="ChEBI" id="CHEBI:15377"/>
        <dbReference type="ChEBI" id="CHEBI:29805"/>
        <dbReference type="ChEBI" id="CHEBI:43474"/>
        <dbReference type="ChEBI" id="CHEBI:58033"/>
        <dbReference type="EC" id="3.1.3.18"/>
    </reaction>
</comment>
<organism evidence="11 12">
    <name type="scientific">Marinomonas spartinae</name>
    <dbReference type="NCBI Taxonomy" id="1792290"/>
    <lineage>
        <taxon>Bacteria</taxon>
        <taxon>Pseudomonadati</taxon>
        <taxon>Pseudomonadota</taxon>
        <taxon>Gammaproteobacteria</taxon>
        <taxon>Oceanospirillales</taxon>
        <taxon>Oceanospirillaceae</taxon>
        <taxon>Marinomonas</taxon>
    </lineage>
</organism>
<evidence type="ECO:0000256" key="9">
    <source>
        <dbReference type="ARBA" id="ARBA00023277"/>
    </source>
</evidence>
<dbReference type="NCBIfam" id="TIGR01449">
    <property type="entry name" value="PGP_bact"/>
    <property type="match status" value="1"/>
</dbReference>
<dbReference type="InterPro" id="IPR041492">
    <property type="entry name" value="HAD_2"/>
</dbReference>
<dbReference type="EMBL" id="FLOB01000002">
    <property type="protein sequence ID" value="SBS28008.1"/>
    <property type="molecule type" value="Genomic_DNA"/>
</dbReference>
<dbReference type="SFLD" id="SFLDG01129">
    <property type="entry name" value="C1.5:_HAD__Beta-PGM__Phosphata"/>
    <property type="match status" value="1"/>
</dbReference>
<reference evidence="11 12" key="1">
    <citation type="submission" date="2016-06" db="EMBL/GenBank/DDBJ databases">
        <authorList>
            <person name="Kjaerup R.B."/>
            <person name="Dalgaard T.S."/>
            <person name="Juul-Madsen H.R."/>
        </authorList>
    </citation>
    <scope>NUCLEOTIDE SEQUENCE [LARGE SCALE GENOMIC DNA]</scope>
    <source>
        <strain evidence="11 12">CECT 8886</strain>
    </source>
</reference>
<keyword evidence="6 10" id="KW-0479">Metal-binding</keyword>
<feature type="binding site" evidence="10">
    <location>
        <position position="181"/>
    </location>
    <ligand>
        <name>Mg(2+)</name>
        <dbReference type="ChEBI" id="CHEBI:18420"/>
    </ligand>
</feature>
<evidence type="ECO:0000313" key="11">
    <source>
        <dbReference type="EMBL" id="SBS28008.1"/>
    </source>
</evidence>
<dbReference type="HAMAP" id="MF_00495">
    <property type="entry name" value="GPH_hydrolase_bact"/>
    <property type="match status" value="1"/>
</dbReference>
<evidence type="ECO:0000256" key="7">
    <source>
        <dbReference type="ARBA" id="ARBA00022801"/>
    </source>
</evidence>
<dbReference type="AlphaFoldDB" id="A0A1A8T824"/>
<dbReference type="RefSeq" id="WP_067013410.1">
    <property type="nucleotide sequence ID" value="NZ_FLOB01000002.1"/>
</dbReference>
<dbReference type="GO" id="GO:0006281">
    <property type="term" value="P:DNA repair"/>
    <property type="evidence" value="ECO:0007669"/>
    <property type="project" value="TreeGrafter"/>
</dbReference>
<evidence type="ECO:0000256" key="1">
    <source>
        <dbReference type="ARBA" id="ARBA00000830"/>
    </source>
</evidence>
<dbReference type="InterPro" id="IPR006439">
    <property type="entry name" value="HAD-SF_hydro_IA"/>
</dbReference>
<evidence type="ECO:0000256" key="6">
    <source>
        <dbReference type="ARBA" id="ARBA00022723"/>
    </source>
</evidence>
<proteinExistence type="inferred from homology"/>
<dbReference type="GO" id="GO:0046872">
    <property type="term" value="F:metal ion binding"/>
    <property type="evidence" value="ECO:0007669"/>
    <property type="project" value="UniProtKB-KW"/>
</dbReference>
<dbReference type="GO" id="GO:0005975">
    <property type="term" value="P:carbohydrate metabolic process"/>
    <property type="evidence" value="ECO:0007669"/>
    <property type="project" value="InterPro"/>
</dbReference>
<dbReference type="GO" id="GO:0005829">
    <property type="term" value="C:cytosol"/>
    <property type="evidence" value="ECO:0007669"/>
    <property type="project" value="TreeGrafter"/>
</dbReference>
<dbReference type="SFLD" id="SFLDG01135">
    <property type="entry name" value="C1.5.6:_HAD__Beta-PGM__Phospha"/>
    <property type="match status" value="1"/>
</dbReference>
<feature type="active site" description="Nucleophile" evidence="10">
    <location>
        <position position="21"/>
    </location>
</feature>
<dbReference type="PANTHER" id="PTHR43434:SF1">
    <property type="entry name" value="PHOSPHOGLYCOLATE PHOSPHATASE"/>
    <property type="match status" value="1"/>
</dbReference>
<keyword evidence="7 10" id="KW-0378">Hydrolase</keyword>
<dbReference type="Pfam" id="PF13419">
    <property type="entry name" value="HAD_2"/>
    <property type="match status" value="1"/>
</dbReference>
<comment type="similarity">
    <text evidence="4 10">Belongs to the HAD-like hydrolase superfamily. CbbY/CbbZ/Gph/YieH family.</text>
</comment>
<dbReference type="GO" id="GO:0046295">
    <property type="term" value="P:glycolate biosynthetic process"/>
    <property type="evidence" value="ECO:0007669"/>
    <property type="project" value="UniProtKB-UniRule"/>
</dbReference>
<dbReference type="GO" id="GO:0008967">
    <property type="term" value="F:phosphoglycolate phosphatase activity"/>
    <property type="evidence" value="ECO:0007669"/>
    <property type="project" value="UniProtKB-UniRule"/>
</dbReference>
<evidence type="ECO:0000256" key="5">
    <source>
        <dbReference type="ARBA" id="ARBA00013078"/>
    </source>
</evidence>
<dbReference type="InterPro" id="IPR036412">
    <property type="entry name" value="HAD-like_sf"/>
</dbReference>
<dbReference type="SFLD" id="SFLDS00003">
    <property type="entry name" value="Haloacid_Dehalogenase"/>
    <property type="match status" value="1"/>
</dbReference>
<dbReference type="OrthoDB" id="9776368at2"/>
<dbReference type="PANTHER" id="PTHR43434">
    <property type="entry name" value="PHOSPHOGLYCOLATE PHOSPHATASE"/>
    <property type="match status" value="1"/>
</dbReference>
<dbReference type="Proteomes" id="UP000092544">
    <property type="component" value="Unassembled WGS sequence"/>
</dbReference>
<dbReference type="Gene3D" id="3.40.50.1000">
    <property type="entry name" value="HAD superfamily/HAD-like"/>
    <property type="match status" value="1"/>
</dbReference>
<dbReference type="InterPro" id="IPR050155">
    <property type="entry name" value="HAD-like_hydrolase_sf"/>
</dbReference>
<evidence type="ECO:0000256" key="10">
    <source>
        <dbReference type="HAMAP-Rule" id="MF_00495"/>
    </source>
</evidence>
<dbReference type="InterPro" id="IPR037512">
    <property type="entry name" value="PGPase_prok"/>
</dbReference>
<dbReference type="NCBIfam" id="NF009695">
    <property type="entry name" value="PRK13222.1-2"/>
    <property type="match status" value="1"/>
</dbReference>
<comment type="pathway">
    <text evidence="3 10">Organic acid metabolism; glycolate biosynthesis; glycolate from 2-phosphoglycolate: step 1/1.</text>
</comment>
<feature type="binding site" evidence="10">
    <location>
        <position position="23"/>
    </location>
    <ligand>
        <name>Mg(2+)</name>
        <dbReference type="ChEBI" id="CHEBI:18420"/>
    </ligand>
</feature>
<evidence type="ECO:0000256" key="8">
    <source>
        <dbReference type="ARBA" id="ARBA00022842"/>
    </source>
</evidence>